<organism evidence="3 4">
    <name type="scientific">Microcella alkaliphila</name>
    <dbReference type="NCBI Taxonomy" id="279828"/>
    <lineage>
        <taxon>Bacteria</taxon>
        <taxon>Bacillati</taxon>
        <taxon>Actinomycetota</taxon>
        <taxon>Actinomycetes</taxon>
        <taxon>Micrococcales</taxon>
        <taxon>Microbacteriaceae</taxon>
        <taxon>Microcella</taxon>
    </lineage>
</organism>
<feature type="transmembrane region" description="Helical" evidence="2">
    <location>
        <begin position="607"/>
        <end position="634"/>
    </location>
</feature>
<feature type="transmembrane region" description="Helical" evidence="2">
    <location>
        <begin position="499"/>
        <end position="523"/>
    </location>
</feature>
<dbReference type="PANTHER" id="PTHR48228">
    <property type="entry name" value="SUCCINYL-COA--D-CITRAMALATE COA-TRANSFERASE"/>
    <property type="match status" value="1"/>
</dbReference>
<dbReference type="RefSeq" id="WP_197702253.1">
    <property type="nucleotide sequence ID" value="NZ_AP017315.1"/>
</dbReference>
<dbReference type="PANTHER" id="PTHR48228:SF4">
    <property type="entry name" value="BLR3030 PROTEIN"/>
    <property type="match status" value="1"/>
</dbReference>
<dbReference type="Gene3D" id="3.40.50.10540">
    <property type="entry name" value="Crotonobetainyl-coa:carnitine coa-transferase, domain 1"/>
    <property type="match status" value="1"/>
</dbReference>
<dbReference type="SUPFAM" id="SSF89796">
    <property type="entry name" value="CoA-transferase family III (CaiB/BaiF)"/>
    <property type="match status" value="2"/>
</dbReference>
<keyword evidence="2" id="KW-0812">Transmembrane</keyword>
<feature type="transmembrane region" description="Helical" evidence="2">
    <location>
        <begin position="563"/>
        <end position="587"/>
    </location>
</feature>
<evidence type="ECO:0000256" key="2">
    <source>
        <dbReference type="SAM" id="Phobius"/>
    </source>
</evidence>
<dbReference type="InterPro" id="IPR023606">
    <property type="entry name" value="CoA-Trfase_III_dom_1_sf"/>
</dbReference>
<protein>
    <submittedName>
        <fullName evidence="3">L-carnitine dehydratase bile acid-inducible prot ein f</fullName>
    </submittedName>
</protein>
<dbReference type="Pfam" id="PF02515">
    <property type="entry name" value="CoA_transf_3"/>
    <property type="match status" value="1"/>
</dbReference>
<dbReference type="KEGG" id="malk:MalAC0309_0829"/>
<reference evidence="4" key="1">
    <citation type="submission" date="2015-12" db="EMBL/GenBank/DDBJ databases">
        <authorList>
            <person name="Shamseldin A."/>
            <person name="Moawad H."/>
            <person name="Abd El-Rahim W.M."/>
            <person name="Sadowsky M.J."/>
        </authorList>
    </citation>
    <scope>NUCLEOTIDE SEQUENCE [LARGE SCALE GENOMIC DNA]</scope>
    <source>
        <strain evidence="4">JAM AC0309</strain>
    </source>
</reference>
<dbReference type="InterPro" id="IPR050509">
    <property type="entry name" value="CoA-transferase_III"/>
</dbReference>
<name>A0A0U5B777_9MICO</name>
<keyword evidence="2" id="KW-0472">Membrane</keyword>
<proteinExistence type="predicted"/>
<accession>A0A0U5B777</accession>
<feature type="transmembrane region" description="Helical" evidence="2">
    <location>
        <begin position="535"/>
        <end position="556"/>
    </location>
</feature>
<reference evidence="3 4" key="2">
    <citation type="submission" date="2016-01" db="EMBL/GenBank/DDBJ databases">
        <title>Microcella alkaliphila JAM AC0309 whole genome shotgun sequence.</title>
        <authorList>
            <person name="Kurata A."/>
            <person name="Hirose Y."/>
            <person name="Kishimoto N."/>
            <person name="Kobayashi T."/>
        </authorList>
    </citation>
    <scope>NUCLEOTIDE SEQUENCE [LARGE SCALE GENOMIC DNA]</scope>
    <source>
        <strain evidence="3 4">JAM AC0309</strain>
    </source>
</reference>
<dbReference type="Proteomes" id="UP000218965">
    <property type="component" value="Chromosome"/>
</dbReference>
<dbReference type="GO" id="GO:0003824">
    <property type="term" value="F:catalytic activity"/>
    <property type="evidence" value="ECO:0007669"/>
    <property type="project" value="InterPro"/>
</dbReference>
<gene>
    <name evidence="3" type="ORF">MalAC0309_0829</name>
</gene>
<evidence type="ECO:0000313" key="4">
    <source>
        <dbReference type="Proteomes" id="UP000218965"/>
    </source>
</evidence>
<keyword evidence="2" id="KW-1133">Transmembrane helix</keyword>
<feature type="region of interest" description="Disordered" evidence="1">
    <location>
        <begin position="405"/>
        <end position="427"/>
    </location>
</feature>
<evidence type="ECO:0000256" key="1">
    <source>
        <dbReference type="SAM" id="MobiDB-lite"/>
    </source>
</evidence>
<dbReference type="AlphaFoldDB" id="A0A0U5B777"/>
<dbReference type="InterPro" id="IPR003673">
    <property type="entry name" value="CoA-Trfase_fam_III"/>
</dbReference>
<dbReference type="EMBL" id="AP017315">
    <property type="protein sequence ID" value="BAU31696.1"/>
    <property type="molecule type" value="Genomic_DNA"/>
</dbReference>
<sequence length="653" mass="67382">MTAGAAHHGAAPADIVPAMPTDLCEPHGAAIIGHGPYDARFPVSAFASASVATFATAAAELVGGEATPLVDARLASAWFDRAVRLREAQPSPWHPLSGDYRAADRWVRLHMNVPAHRAAALEALGVFRVVPEGEPPHEPDRNEVAAAVEGWSALELEEAVVAAGGCAAVLRSANEWAEHPQGRAVAEQPLVTVVRGGRSEREWPAGSPERPLAGVRVLDLTRVIAGPVATRALALLGADVLRLDPPDWEEPALEPDMTLGKRCARLDAHEVEGAATLAALIAESHVLVHGLRPGALDALGLDAATRASLRPGLVEVQVSAYGPTGPWAERRGFDSLVQLVTGIADARGDTAPDAAPVALPVQALDHATGWLAATAAVRGVAHARATGEGSASYLSLARTAHELQRMAGERADSETAPPPAPVSARDADDAEFPAHPVDTAWGVVDVLAAPLSIAGVHVEALHPPRPLGSDAPDWAPLDAPARRERSADAVSVPRRRIPVWAALSGLLVWAGQGVPLTLGAAMLGTAVPNPGWWTSPVWVAGAAAQALALLLTWFALSRVTNVVGVLAATIPLGMLAHVSAATAVALVTGAASPPALDAGLNLLALHWASGAALIAASIPILLMLTPLGAGAGALNRRAFAPRYARRGRGRRAA</sequence>
<evidence type="ECO:0000313" key="3">
    <source>
        <dbReference type="EMBL" id="BAU31696.1"/>
    </source>
</evidence>